<name>A0A0L0S6E4_ALLM3</name>
<dbReference type="PROSITE" id="PS50011">
    <property type="entry name" value="PROTEIN_KINASE_DOM"/>
    <property type="match status" value="1"/>
</dbReference>
<reference evidence="12" key="2">
    <citation type="submission" date="2009-11" db="EMBL/GenBank/DDBJ databases">
        <title>The Genome Sequence of Allomyces macrogynus strain ATCC 38327.</title>
        <authorList>
            <consortium name="The Broad Institute Genome Sequencing Platform"/>
            <person name="Russ C."/>
            <person name="Cuomo C."/>
            <person name="Shea T."/>
            <person name="Young S.K."/>
            <person name="Zeng Q."/>
            <person name="Koehrsen M."/>
            <person name="Haas B."/>
            <person name="Borodovsky M."/>
            <person name="Guigo R."/>
            <person name="Alvarado L."/>
            <person name="Berlin A."/>
            <person name="Borenstein D."/>
            <person name="Chen Z."/>
            <person name="Engels R."/>
            <person name="Freedman E."/>
            <person name="Gellesch M."/>
            <person name="Goldberg J."/>
            <person name="Griggs A."/>
            <person name="Gujja S."/>
            <person name="Heiman D."/>
            <person name="Hepburn T."/>
            <person name="Howarth C."/>
            <person name="Jen D."/>
            <person name="Larson L."/>
            <person name="Lewis B."/>
            <person name="Mehta T."/>
            <person name="Park D."/>
            <person name="Pearson M."/>
            <person name="Roberts A."/>
            <person name="Saif S."/>
            <person name="Shenoy N."/>
            <person name="Sisk P."/>
            <person name="Stolte C."/>
            <person name="Sykes S."/>
            <person name="Walk T."/>
            <person name="White J."/>
            <person name="Yandava C."/>
            <person name="Burger G."/>
            <person name="Gray M.W."/>
            <person name="Holland P.W.H."/>
            <person name="King N."/>
            <person name="Lang F.B.F."/>
            <person name="Roger A.J."/>
            <person name="Ruiz-Trillo I."/>
            <person name="Lander E."/>
            <person name="Nusbaum C."/>
        </authorList>
    </citation>
    <scope>NUCLEOTIDE SEQUENCE [LARGE SCALE GENOMIC DNA]</scope>
    <source>
        <strain evidence="12">ATCC 38327</strain>
    </source>
</reference>
<dbReference type="Proteomes" id="UP000054350">
    <property type="component" value="Unassembled WGS sequence"/>
</dbReference>
<dbReference type="OrthoDB" id="408964at2759"/>
<reference evidence="11 12" key="1">
    <citation type="submission" date="2009-11" db="EMBL/GenBank/DDBJ databases">
        <title>Annotation of Allomyces macrogynus ATCC 38327.</title>
        <authorList>
            <consortium name="The Broad Institute Genome Sequencing Platform"/>
            <person name="Russ C."/>
            <person name="Cuomo C."/>
            <person name="Burger G."/>
            <person name="Gray M.W."/>
            <person name="Holland P.W.H."/>
            <person name="King N."/>
            <person name="Lang F.B.F."/>
            <person name="Roger A.J."/>
            <person name="Ruiz-Trillo I."/>
            <person name="Young S.K."/>
            <person name="Zeng Q."/>
            <person name="Gargeya S."/>
            <person name="Fitzgerald M."/>
            <person name="Haas B."/>
            <person name="Abouelleil A."/>
            <person name="Alvarado L."/>
            <person name="Arachchi H.M."/>
            <person name="Berlin A."/>
            <person name="Chapman S.B."/>
            <person name="Gearin G."/>
            <person name="Goldberg J."/>
            <person name="Griggs A."/>
            <person name="Gujja S."/>
            <person name="Hansen M."/>
            <person name="Heiman D."/>
            <person name="Howarth C."/>
            <person name="Larimer J."/>
            <person name="Lui A."/>
            <person name="MacDonald P.J.P."/>
            <person name="McCowen C."/>
            <person name="Montmayeur A."/>
            <person name="Murphy C."/>
            <person name="Neiman D."/>
            <person name="Pearson M."/>
            <person name="Priest M."/>
            <person name="Roberts A."/>
            <person name="Saif S."/>
            <person name="Shea T."/>
            <person name="Sisk P."/>
            <person name="Stolte C."/>
            <person name="Sykes S."/>
            <person name="Wortman J."/>
            <person name="Nusbaum C."/>
            <person name="Birren B."/>
        </authorList>
    </citation>
    <scope>NUCLEOTIDE SEQUENCE [LARGE SCALE GENOMIC DNA]</scope>
    <source>
        <strain evidence="11 12">ATCC 38327</strain>
    </source>
</reference>
<keyword evidence="2" id="KW-0808">Transferase</keyword>
<sequence>MDQHSWRSANGHGPPTASTRSRPPSAMRQHQQQHACQQDPHPHQHPHPHRHHNDYHYRAAHADHPPPPPAPSRPRAASSTLSSSVSASSSLQAPRRRADQAPAPAPPAPARVPRLMVGLESKYSIHHFQLLEPVGRPGSSGTVFRARTDLPDLAAKPLAVKVIPKAKLTTMDAYTRVKNECLVHRQLDHPTIPTLYTAMEDHDHIYLVMELCERGTLQDYLERRTAHCLPESEARWVLQKVAQGLVHLATNGIIHRDLKPANILLTRDNQVKIGDFGLAKSTAAVEAKATDATVCGTLNFMAPEVTHKTGYSAKVDVWALGCLAVTLLTGKPPFDSGPGQVARTLDAIRTAQYLPPEFLSPDARDLITKLLNKNPRHRPTVHQVLEHVFFRPSQIFVPLQPLDDRDRDDGLAASPDHRDAPRYPSSVHDCRDRAPHARASAPSSLPRTPADAGYGGSAVSSHRSFVGHHPMVPPTSAPPSHQPQQQPQQYVSTDPSPASYRQSTGYTHPVAPLPSQPIRTAPAPSAPPHDVTTGPPGSDPTLLSTEYCRISQLSVKGHTICVLDTGELVVYRNGAPEILAISRDGRWAHIYRAQDVFTVPGTARPDLRNATPVAEFPHTHLVAPWTAMYRLGKKLTDHIRAQSLLVVMDARTPGHGRVDQVQTQPMLELTSAEVRFILRFTLHPGKGHGFLHPARTTARCPGG</sequence>
<evidence type="ECO:0000256" key="9">
    <source>
        <dbReference type="SAM" id="MobiDB-lite"/>
    </source>
</evidence>
<dbReference type="eggNOG" id="KOG0575">
    <property type="taxonomic scope" value="Eukaryota"/>
</dbReference>
<evidence type="ECO:0000313" key="11">
    <source>
        <dbReference type="EMBL" id="KNE58173.1"/>
    </source>
</evidence>
<dbReference type="EMBL" id="GG745332">
    <property type="protein sequence ID" value="KNE58173.1"/>
    <property type="molecule type" value="Genomic_DNA"/>
</dbReference>
<dbReference type="SMART" id="SM00220">
    <property type="entry name" value="S_TKc"/>
    <property type="match status" value="1"/>
</dbReference>
<dbReference type="PANTHER" id="PTHR24350">
    <property type="entry name" value="SERINE/THREONINE-PROTEIN KINASE IAL-RELATED"/>
    <property type="match status" value="1"/>
</dbReference>
<dbReference type="Pfam" id="PF00069">
    <property type="entry name" value="Pkinase"/>
    <property type="match status" value="1"/>
</dbReference>
<feature type="region of interest" description="Disordered" evidence="9">
    <location>
        <begin position="1"/>
        <end position="110"/>
    </location>
</feature>
<dbReference type="Gene3D" id="1.10.510.10">
    <property type="entry name" value="Transferase(Phosphotransferase) domain 1"/>
    <property type="match status" value="1"/>
</dbReference>
<dbReference type="STRING" id="578462.A0A0L0S6E4"/>
<feature type="compositionally biased region" description="Pro residues" evidence="9">
    <location>
        <begin position="471"/>
        <end position="481"/>
    </location>
</feature>
<feature type="region of interest" description="Disordered" evidence="9">
    <location>
        <begin position="400"/>
        <end position="543"/>
    </location>
</feature>
<keyword evidence="4 11" id="KW-0418">Kinase</keyword>
<keyword evidence="5 7" id="KW-0067">ATP-binding</keyword>
<gene>
    <name evidence="11" type="ORF">AMAG_04986</name>
</gene>
<feature type="compositionally biased region" description="Basic residues" evidence="9">
    <location>
        <begin position="43"/>
        <end position="53"/>
    </location>
</feature>
<dbReference type="OMA" id="TEYCRIS"/>
<evidence type="ECO:0000256" key="8">
    <source>
        <dbReference type="PIRSR" id="PIRSR630616-3"/>
    </source>
</evidence>
<evidence type="ECO:0000313" key="12">
    <source>
        <dbReference type="Proteomes" id="UP000054350"/>
    </source>
</evidence>
<dbReference type="SUPFAM" id="SSF56112">
    <property type="entry name" value="Protein kinase-like (PK-like)"/>
    <property type="match status" value="1"/>
</dbReference>
<evidence type="ECO:0000256" key="5">
    <source>
        <dbReference type="ARBA" id="ARBA00022840"/>
    </source>
</evidence>
<feature type="binding site" evidence="7">
    <location>
        <position position="275"/>
    </location>
    <ligand>
        <name>ATP</name>
        <dbReference type="ChEBI" id="CHEBI:30616"/>
    </ligand>
</feature>
<feature type="compositionally biased region" description="Basic and acidic residues" evidence="9">
    <location>
        <begin position="54"/>
        <end position="64"/>
    </location>
</feature>
<dbReference type="PROSITE" id="PS00108">
    <property type="entry name" value="PROTEIN_KINASE_ST"/>
    <property type="match status" value="1"/>
</dbReference>
<dbReference type="InterPro" id="IPR030616">
    <property type="entry name" value="Aur-like"/>
</dbReference>
<dbReference type="InterPro" id="IPR008271">
    <property type="entry name" value="Ser/Thr_kinase_AS"/>
</dbReference>
<evidence type="ECO:0000256" key="3">
    <source>
        <dbReference type="ARBA" id="ARBA00022741"/>
    </source>
</evidence>
<feature type="compositionally biased region" description="Polar residues" evidence="9">
    <location>
        <begin position="490"/>
        <end position="506"/>
    </location>
</feature>
<proteinExistence type="predicted"/>
<dbReference type="FunFam" id="1.10.510.10:FF:000571">
    <property type="entry name" value="Maternal embryonic leucine zipper kinase"/>
    <property type="match status" value="1"/>
</dbReference>
<evidence type="ECO:0000256" key="1">
    <source>
        <dbReference type="ARBA" id="ARBA00022527"/>
    </source>
</evidence>
<keyword evidence="1" id="KW-0723">Serine/threonine-protein kinase</keyword>
<feature type="cross-link" description="Glycyl lysine isopeptide (Lys-Gly) (interchain with G-Cter in SUMO2)" evidence="8">
    <location>
        <position position="259"/>
    </location>
</feature>
<dbReference type="GO" id="GO:0004674">
    <property type="term" value="F:protein serine/threonine kinase activity"/>
    <property type="evidence" value="ECO:0007669"/>
    <property type="project" value="UniProtKB-KW"/>
</dbReference>
<dbReference type="AlphaFoldDB" id="A0A0L0S6E4"/>
<feature type="active site" description="Proton acceptor" evidence="6">
    <location>
        <position position="257"/>
    </location>
</feature>
<protein>
    <submittedName>
        <fullName evidence="11">PLK/SAK protein kinase</fullName>
    </submittedName>
</protein>
<accession>A0A0L0S6E4</accession>
<dbReference type="GO" id="GO:0005524">
    <property type="term" value="F:ATP binding"/>
    <property type="evidence" value="ECO:0007669"/>
    <property type="project" value="UniProtKB-KW"/>
</dbReference>
<keyword evidence="12" id="KW-1185">Reference proteome</keyword>
<feature type="compositionally biased region" description="Basic and acidic residues" evidence="9">
    <location>
        <begin position="402"/>
        <end position="421"/>
    </location>
</feature>
<keyword evidence="3 7" id="KW-0547">Nucleotide-binding</keyword>
<evidence type="ECO:0000256" key="6">
    <source>
        <dbReference type="PIRSR" id="PIRSR630616-1"/>
    </source>
</evidence>
<organism evidence="11 12">
    <name type="scientific">Allomyces macrogynus (strain ATCC 38327)</name>
    <name type="common">Allomyces javanicus var. macrogynus</name>
    <dbReference type="NCBI Taxonomy" id="578462"/>
    <lineage>
        <taxon>Eukaryota</taxon>
        <taxon>Fungi</taxon>
        <taxon>Fungi incertae sedis</taxon>
        <taxon>Blastocladiomycota</taxon>
        <taxon>Blastocladiomycetes</taxon>
        <taxon>Blastocladiales</taxon>
        <taxon>Blastocladiaceae</taxon>
        <taxon>Allomyces</taxon>
    </lineage>
</organism>
<evidence type="ECO:0000259" key="10">
    <source>
        <dbReference type="PROSITE" id="PS50011"/>
    </source>
</evidence>
<evidence type="ECO:0000256" key="4">
    <source>
        <dbReference type="ARBA" id="ARBA00022777"/>
    </source>
</evidence>
<evidence type="ECO:0000256" key="7">
    <source>
        <dbReference type="PIRSR" id="PIRSR630616-2"/>
    </source>
</evidence>
<feature type="compositionally biased region" description="Low complexity" evidence="9">
    <location>
        <begin position="437"/>
        <end position="450"/>
    </location>
</feature>
<feature type="compositionally biased region" description="Low complexity" evidence="9">
    <location>
        <begin position="73"/>
        <end position="93"/>
    </location>
</feature>
<feature type="binding site" evidence="7">
    <location>
        <position position="161"/>
    </location>
    <ligand>
        <name>ATP</name>
        <dbReference type="ChEBI" id="CHEBI:30616"/>
    </ligand>
</feature>
<feature type="compositionally biased region" description="Low complexity" evidence="9">
    <location>
        <begin position="14"/>
        <end position="39"/>
    </location>
</feature>
<dbReference type="VEuPathDB" id="FungiDB:AMAG_04986"/>
<feature type="domain" description="Protein kinase" evidence="10">
    <location>
        <begin position="128"/>
        <end position="390"/>
    </location>
</feature>
<evidence type="ECO:0000256" key="2">
    <source>
        <dbReference type="ARBA" id="ARBA00022679"/>
    </source>
</evidence>
<dbReference type="InterPro" id="IPR000719">
    <property type="entry name" value="Prot_kinase_dom"/>
</dbReference>
<dbReference type="InterPro" id="IPR011009">
    <property type="entry name" value="Kinase-like_dom_sf"/>
</dbReference>